<dbReference type="InterPro" id="IPR035901">
    <property type="entry name" value="GIY-YIG_endonuc_sf"/>
</dbReference>
<dbReference type="InterPro" id="IPR000305">
    <property type="entry name" value="GIY-YIG_endonuc"/>
</dbReference>
<organism evidence="3 4">
    <name type="scientific">Vibrio nereis</name>
    <dbReference type="NCBI Taxonomy" id="693"/>
    <lineage>
        <taxon>Bacteria</taxon>
        <taxon>Pseudomonadati</taxon>
        <taxon>Pseudomonadota</taxon>
        <taxon>Gammaproteobacteria</taxon>
        <taxon>Vibrionales</taxon>
        <taxon>Vibrionaceae</taxon>
        <taxon>Vibrio</taxon>
    </lineage>
</organism>
<dbReference type="STRING" id="693.AKJ17_05770"/>
<dbReference type="EMBL" id="LHPJ01000005">
    <property type="protein sequence ID" value="KOO04413.1"/>
    <property type="molecule type" value="Genomic_DNA"/>
</dbReference>
<dbReference type="Pfam" id="PF01541">
    <property type="entry name" value="GIY-YIG"/>
    <property type="match status" value="1"/>
</dbReference>
<gene>
    <name evidence="3" type="ORF">AKJ17_05770</name>
</gene>
<dbReference type="Proteomes" id="UP000037515">
    <property type="component" value="Unassembled WGS sequence"/>
</dbReference>
<evidence type="ECO:0000313" key="3">
    <source>
        <dbReference type="EMBL" id="KOO04413.1"/>
    </source>
</evidence>
<dbReference type="SUPFAM" id="SSF82771">
    <property type="entry name" value="GIY-YIG endonuclease"/>
    <property type="match status" value="1"/>
</dbReference>
<proteinExistence type="inferred from homology"/>
<feature type="domain" description="GIY-YIG" evidence="2">
    <location>
        <begin position="10"/>
        <end position="86"/>
    </location>
</feature>
<dbReference type="PROSITE" id="PS50164">
    <property type="entry name" value="GIY_YIG"/>
    <property type="match status" value="1"/>
</dbReference>
<keyword evidence="4" id="KW-1185">Reference proteome</keyword>
<evidence type="ECO:0000259" key="2">
    <source>
        <dbReference type="PROSITE" id="PS50164"/>
    </source>
</evidence>
<reference evidence="4" key="1">
    <citation type="submission" date="2015-08" db="EMBL/GenBank/DDBJ databases">
        <title>Vibrio galatheae sp. nov., a novel member of the Vibrionaceae family isolated from the Solomon Islands.</title>
        <authorList>
            <person name="Giubergia S."/>
            <person name="Machado H."/>
            <person name="Mateiu R.V."/>
            <person name="Gram L."/>
        </authorList>
    </citation>
    <scope>NUCLEOTIDE SEQUENCE [LARGE SCALE GENOMIC DNA]</scope>
    <source>
        <strain evidence="4">DSM 19584</strain>
    </source>
</reference>
<dbReference type="Gene3D" id="3.40.1440.10">
    <property type="entry name" value="GIY-YIG endonuclease"/>
    <property type="match status" value="1"/>
</dbReference>
<comment type="similarity">
    <text evidence="1">Belongs to the UPF0213 family.</text>
</comment>
<protein>
    <recommendedName>
        <fullName evidence="2">GIY-YIG domain-containing protein</fullName>
    </recommendedName>
</protein>
<dbReference type="AlphaFoldDB" id="A0A0M0HS29"/>
<sequence>MADSPSTPVADWYVYLVRDRNNSLYCGISTDVARRFSQHSTGKGAKALKGKGPLELAWSEKVGTSRSFALKVEYRIKQLKKSQKERLINKQIDLANVIDVILVP</sequence>
<dbReference type="CDD" id="cd10456">
    <property type="entry name" value="GIY-YIG_UPF0213"/>
    <property type="match status" value="1"/>
</dbReference>
<evidence type="ECO:0000313" key="4">
    <source>
        <dbReference type="Proteomes" id="UP000037515"/>
    </source>
</evidence>
<dbReference type="PANTHER" id="PTHR34477">
    <property type="entry name" value="UPF0213 PROTEIN YHBQ"/>
    <property type="match status" value="1"/>
</dbReference>
<dbReference type="RefSeq" id="WP_053394827.1">
    <property type="nucleotide sequence ID" value="NZ_LHPJ01000005.1"/>
</dbReference>
<comment type="caution">
    <text evidence="3">The sequence shown here is derived from an EMBL/GenBank/DDBJ whole genome shotgun (WGS) entry which is preliminary data.</text>
</comment>
<dbReference type="OrthoDB" id="9797095at2"/>
<accession>A0A0M0HS29</accession>
<dbReference type="PANTHER" id="PTHR34477:SF1">
    <property type="entry name" value="UPF0213 PROTEIN YHBQ"/>
    <property type="match status" value="1"/>
</dbReference>
<name>A0A0M0HS29_VIBNE</name>
<evidence type="ECO:0000256" key="1">
    <source>
        <dbReference type="ARBA" id="ARBA00007435"/>
    </source>
</evidence>
<dbReference type="InterPro" id="IPR050190">
    <property type="entry name" value="UPF0213_domain"/>
</dbReference>
<dbReference type="PATRIC" id="fig|693.5.peg.1174"/>